<feature type="chain" id="PRO_5017982189" description="Acid phosphatase" evidence="3">
    <location>
        <begin position="23"/>
        <end position="412"/>
    </location>
</feature>
<evidence type="ECO:0008006" key="6">
    <source>
        <dbReference type="Google" id="ProtNLM"/>
    </source>
</evidence>
<dbReference type="PROSITE" id="PS00616">
    <property type="entry name" value="HIS_ACID_PHOSPHAT_1"/>
    <property type="match status" value="1"/>
</dbReference>
<dbReference type="STRING" id="42156.A0A3P6SMX0"/>
<evidence type="ECO:0000256" key="2">
    <source>
        <dbReference type="ARBA" id="ARBA00005375"/>
    </source>
</evidence>
<dbReference type="EMBL" id="UYRX01000014">
    <property type="protein sequence ID" value="VDK68845.1"/>
    <property type="molecule type" value="Genomic_DNA"/>
</dbReference>
<evidence type="ECO:0000256" key="3">
    <source>
        <dbReference type="SAM" id="SignalP"/>
    </source>
</evidence>
<protein>
    <recommendedName>
        <fullName evidence="6">Acid phosphatase</fullName>
    </recommendedName>
</protein>
<dbReference type="OrthoDB" id="258392at2759"/>
<dbReference type="OMA" id="INITEKW"/>
<reference evidence="4 5" key="1">
    <citation type="submission" date="2018-08" db="EMBL/GenBank/DDBJ databases">
        <authorList>
            <person name="Laetsch R D."/>
            <person name="Stevens L."/>
            <person name="Kumar S."/>
            <person name="Blaxter L. M."/>
        </authorList>
    </citation>
    <scope>NUCLEOTIDE SEQUENCE [LARGE SCALE GENOMIC DNA]</scope>
</reference>
<dbReference type="Gene3D" id="3.40.50.1240">
    <property type="entry name" value="Phosphoglycerate mutase-like"/>
    <property type="match status" value="1"/>
</dbReference>
<comment type="catalytic activity">
    <reaction evidence="1">
        <text>a phosphate monoester + H2O = an alcohol + phosphate</text>
        <dbReference type="Rhea" id="RHEA:15017"/>
        <dbReference type="ChEBI" id="CHEBI:15377"/>
        <dbReference type="ChEBI" id="CHEBI:30879"/>
        <dbReference type="ChEBI" id="CHEBI:43474"/>
        <dbReference type="ChEBI" id="CHEBI:67140"/>
        <dbReference type="EC" id="3.1.3.2"/>
    </reaction>
</comment>
<keyword evidence="5" id="KW-1185">Reference proteome</keyword>
<evidence type="ECO:0000313" key="5">
    <source>
        <dbReference type="Proteomes" id="UP000277928"/>
    </source>
</evidence>
<dbReference type="InterPro" id="IPR050645">
    <property type="entry name" value="Histidine_acid_phosphatase"/>
</dbReference>
<proteinExistence type="inferred from homology"/>
<dbReference type="SUPFAM" id="SSF53254">
    <property type="entry name" value="Phosphoglycerate mutase-like"/>
    <property type="match status" value="1"/>
</dbReference>
<accession>A0A3P6SMX0</accession>
<dbReference type="Pfam" id="PF00328">
    <property type="entry name" value="His_Phos_2"/>
    <property type="match status" value="1"/>
</dbReference>
<dbReference type="Proteomes" id="UP000277928">
    <property type="component" value="Unassembled WGS sequence"/>
</dbReference>
<dbReference type="GO" id="GO:0003993">
    <property type="term" value="F:acid phosphatase activity"/>
    <property type="evidence" value="ECO:0007669"/>
    <property type="project" value="UniProtKB-EC"/>
</dbReference>
<dbReference type="PANTHER" id="PTHR11567:SF210">
    <property type="entry name" value="ACID PHOSPHATASE 5-RELATED"/>
    <property type="match status" value="1"/>
</dbReference>
<dbReference type="InterPro" id="IPR033379">
    <property type="entry name" value="Acid_Pase_AS"/>
</dbReference>
<sequence length="412" mass="46745">MRKVCGIILLAACAIVIEAVSAQGEANGEELVYVQAIWRHGDRAPTHLPYPNDEYNETVWPRGWGQITNVGMMQMYELGQFLRNRYSSFVANFRREDVVLVSSRSDRAVVSGLAVLRGFFPATGQEVWLDNEQWQPLPLHIATTDALLKSTSFDCQAYDLVRKKENEVLFRNISEKYADFFFFLTNITGHKRVNFKTAASLYNIQREIDHNLAQPPWVYQVWPEFENKTTIDIIRNLRRIYRISEFNSPGKARLRGGLLMKDWIDRAKNVSLGLSVTPRKIKLHSSHDGTILALMHALGVNNDLPVPYASCAIMEIYKTTNNNATIKFFYKNGTAVHQLALPGCPSNDNCTIEQVIEAVATRSVEGLQQLDEMCTSDESRRSATSSLTIGYFNILPMVIMLHLVYQISISEL</sequence>
<gene>
    <name evidence="4" type="ORF">NLS_LOCUS577</name>
</gene>
<feature type="signal peptide" evidence="3">
    <location>
        <begin position="1"/>
        <end position="22"/>
    </location>
</feature>
<dbReference type="AlphaFoldDB" id="A0A3P6SMX0"/>
<dbReference type="PANTHER" id="PTHR11567">
    <property type="entry name" value="ACID PHOSPHATASE-RELATED"/>
    <property type="match status" value="1"/>
</dbReference>
<comment type="similarity">
    <text evidence="2">Belongs to the histidine acid phosphatase family.</text>
</comment>
<dbReference type="CDD" id="cd07061">
    <property type="entry name" value="HP_HAP_like"/>
    <property type="match status" value="1"/>
</dbReference>
<dbReference type="InterPro" id="IPR000560">
    <property type="entry name" value="His_Pase_clade-2"/>
</dbReference>
<dbReference type="InterPro" id="IPR029033">
    <property type="entry name" value="His_PPase_superfam"/>
</dbReference>
<name>A0A3P6SMX0_LITSI</name>
<keyword evidence="3" id="KW-0732">Signal</keyword>
<evidence type="ECO:0000313" key="4">
    <source>
        <dbReference type="EMBL" id="VDK68845.1"/>
    </source>
</evidence>
<evidence type="ECO:0000256" key="1">
    <source>
        <dbReference type="ARBA" id="ARBA00000032"/>
    </source>
</evidence>
<organism evidence="4 5">
    <name type="scientific">Litomosoides sigmodontis</name>
    <name type="common">Filarial nematode worm</name>
    <dbReference type="NCBI Taxonomy" id="42156"/>
    <lineage>
        <taxon>Eukaryota</taxon>
        <taxon>Metazoa</taxon>
        <taxon>Ecdysozoa</taxon>
        <taxon>Nematoda</taxon>
        <taxon>Chromadorea</taxon>
        <taxon>Rhabditida</taxon>
        <taxon>Spirurina</taxon>
        <taxon>Spiruromorpha</taxon>
        <taxon>Filarioidea</taxon>
        <taxon>Onchocercidae</taxon>
        <taxon>Litomosoides</taxon>
    </lineage>
</organism>